<name>A0A8E1W775_9PSEU</name>
<dbReference type="Proteomes" id="UP000550260">
    <property type="component" value="Unassembled WGS sequence"/>
</dbReference>
<accession>A0A8E1W775</accession>
<dbReference type="InterPro" id="IPR011990">
    <property type="entry name" value="TPR-like_helical_dom_sf"/>
</dbReference>
<dbReference type="AlphaFoldDB" id="A0A8E1W775"/>
<evidence type="ECO:0000313" key="3">
    <source>
        <dbReference type="Proteomes" id="UP000550260"/>
    </source>
</evidence>
<dbReference type="SUPFAM" id="SSF48452">
    <property type="entry name" value="TPR-like"/>
    <property type="match status" value="1"/>
</dbReference>
<reference evidence="2 3" key="1">
    <citation type="submission" date="2020-08" db="EMBL/GenBank/DDBJ databases">
        <title>Amycolatopsis echigonensis JCM 21831.</title>
        <authorList>
            <person name="Tedsree N."/>
            <person name="Kuncharoen N."/>
            <person name="Likhitwitayawuid K."/>
            <person name="Tanasupawat S."/>
        </authorList>
    </citation>
    <scope>NUCLEOTIDE SEQUENCE [LARGE SCALE GENOMIC DNA]</scope>
    <source>
        <strain evidence="2 3">JCM 21831</strain>
    </source>
</reference>
<feature type="domain" description="Bacterial transcriptional activator" evidence="1">
    <location>
        <begin position="16"/>
        <end position="156"/>
    </location>
</feature>
<dbReference type="SMART" id="SM01043">
    <property type="entry name" value="BTAD"/>
    <property type="match status" value="1"/>
</dbReference>
<evidence type="ECO:0000313" key="2">
    <source>
        <dbReference type="EMBL" id="MBB2505147.1"/>
    </source>
</evidence>
<dbReference type="Gene3D" id="1.25.40.10">
    <property type="entry name" value="Tetratricopeptide repeat domain"/>
    <property type="match status" value="1"/>
</dbReference>
<sequence length="157" mass="17526">MTSDWVQLAEPVGISSDSHLFESRLAEAARRQDRERLTATVDALSLLDRGPYLEGVESDWATSRREQLAGVAAEARYEAAELSFALGELLSARRLVDAALRCDSFREATWRIRMRIADALGDSDGVLLAYRDCERALAELGTAPSSTTRRLLERLRR</sequence>
<organism evidence="2 3">
    <name type="scientific">Amycolatopsis echigonensis</name>
    <dbReference type="NCBI Taxonomy" id="2576905"/>
    <lineage>
        <taxon>Bacteria</taxon>
        <taxon>Bacillati</taxon>
        <taxon>Actinomycetota</taxon>
        <taxon>Actinomycetes</taxon>
        <taxon>Pseudonocardiales</taxon>
        <taxon>Pseudonocardiaceae</taxon>
        <taxon>Amycolatopsis</taxon>
    </lineage>
</organism>
<dbReference type="Pfam" id="PF03704">
    <property type="entry name" value="BTAD"/>
    <property type="match status" value="1"/>
</dbReference>
<dbReference type="PANTHER" id="PTHR35807">
    <property type="entry name" value="TRANSCRIPTIONAL REGULATOR REDD-RELATED"/>
    <property type="match status" value="1"/>
</dbReference>
<dbReference type="EMBL" id="JACJHR010000092">
    <property type="protein sequence ID" value="MBB2505147.1"/>
    <property type="molecule type" value="Genomic_DNA"/>
</dbReference>
<gene>
    <name evidence="2" type="ORF">H5411_39220</name>
</gene>
<proteinExistence type="predicted"/>
<evidence type="ECO:0000259" key="1">
    <source>
        <dbReference type="SMART" id="SM01043"/>
    </source>
</evidence>
<protein>
    <recommendedName>
        <fullName evidence="1">Bacterial transcriptional activator domain-containing protein</fullName>
    </recommendedName>
</protein>
<dbReference type="InterPro" id="IPR005158">
    <property type="entry name" value="BTAD"/>
</dbReference>
<dbReference type="InterPro" id="IPR051677">
    <property type="entry name" value="AfsR-DnrI-RedD_regulator"/>
</dbReference>
<comment type="caution">
    <text evidence="2">The sequence shown here is derived from an EMBL/GenBank/DDBJ whole genome shotgun (WGS) entry which is preliminary data.</text>
</comment>